<dbReference type="EMBL" id="JADGII010000028">
    <property type="protein sequence ID" value="MBF0637595.1"/>
    <property type="molecule type" value="Genomic_DNA"/>
</dbReference>
<sequence>MKGFVNAIQHGETGMVFRNSLFLPFHLEILNIWLGKEMSLLAVPDRITDLAPGSGQVAIREGESYTNIVFRKAGDLRKELGHEKGHIVIHAAEKGSDIFQKGNLHYIRIHFSNKHLLTFEIIEDPYYL</sequence>
<organism evidence="1 2">
    <name type="scientific">Prosthecochloris ethylica</name>
    <dbReference type="NCBI Taxonomy" id="2743976"/>
    <lineage>
        <taxon>Bacteria</taxon>
        <taxon>Pseudomonadati</taxon>
        <taxon>Chlorobiota</taxon>
        <taxon>Chlorobiia</taxon>
        <taxon>Chlorobiales</taxon>
        <taxon>Chlorobiaceae</taxon>
        <taxon>Prosthecochloris</taxon>
    </lineage>
</organism>
<name>A0ABR9XUG1_9CHLB</name>
<evidence type="ECO:0000313" key="1">
    <source>
        <dbReference type="EMBL" id="MBF0637595.1"/>
    </source>
</evidence>
<keyword evidence="2" id="KW-1185">Reference proteome</keyword>
<proteinExistence type="predicted"/>
<comment type="caution">
    <text evidence="1">The sequence shown here is derived from an EMBL/GenBank/DDBJ whole genome shotgun (WGS) entry which is preliminary data.</text>
</comment>
<protein>
    <submittedName>
        <fullName evidence="1">Uncharacterized protein</fullName>
    </submittedName>
</protein>
<gene>
    <name evidence="1" type="ORF">INT08_10485</name>
</gene>
<evidence type="ECO:0000313" key="2">
    <source>
        <dbReference type="Proteomes" id="UP000619838"/>
    </source>
</evidence>
<reference evidence="1 2" key="1">
    <citation type="journal article" date="2020" name="Microorganisms">
        <title>Simultaneous Genome Sequencing of Prosthecochloris ethylica and Desulfuromonas acetoxidans within a Syntrophic Mixture Reveals Unique Pili and Protein Interactions.</title>
        <authorList>
            <person name="Kyndt J.A."/>
            <person name="Van Beeumen J.J."/>
            <person name="Meyer T.E."/>
        </authorList>
    </citation>
    <scope>NUCLEOTIDE SEQUENCE [LARGE SCALE GENOMIC DNA]</scope>
    <source>
        <strain evidence="1 2">N3</strain>
    </source>
</reference>
<accession>A0ABR9XUG1</accession>
<dbReference type="Proteomes" id="UP000619838">
    <property type="component" value="Unassembled WGS sequence"/>
</dbReference>
<dbReference type="RefSeq" id="WP_175187783.1">
    <property type="nucleotide sequence ID" value="NZ_JABVZQ010000021.1"/>
</dbReference>